<reference evidence="9" key="2">
    <citation type="journal article" date="2021" name="PeerJ">
        <title>Extensive microbial diversity within the chicken gut microbiome revealed by metagenomics and culture.</title>
        <authorList>
            <person name="Gilroy R."/>
            <person name="Ravi A."/>
            <person name="Getino M."/>
            <person name="Pursley I."/>
            <person name="Horton D.L."/>
            <person name="Alikhan N.F."/>
            <person name="Baker D."/>
            <person name="Gharbi K."/>
            <person name="Hall N."/>
            <person name="Watson M."/>
            <person name="Adriaenssens E.M."/>
            <person name="Foster-Nyarko E."/>
            <person name="Jarju S."/>
            <person name="Secka A."/>
            <person name="Antonio M."/>
            <person name="Oren A."/>
            <person name="Chaudhuri R.R."/>
            <person name="La Ragione R."/>
            <person name="Hildebrand F."/>
            <person name="Pallen M.J."/>
        </authorList>
    </citation>
    <scope>NUCLEOTIDE SEQUENCE</scope>
    <source>
        <strain evidence="9">B1-16210</strain>
    </source>
</reference>
<feature type="binding site" evidence="6">
    <location>
        <position position="235"/>
    </location>
    <ligand>
        <name>a divalent metal cation</name>
        <dbReference type="ChEBI" id="CHEBI:60240"/>
        <label>1</label>
    </ligand>
</feature>
<comment type="similarity">
    <text evidence="6">Belongs to the peptidase M24A family. Methionine aminopeptidase type 1 subfamily.</text>
</comment>
<evidence type="ECO:0000256" key="1">
    <source>
        <dbReference type="ARBA" id="ARBA00002521"/>
    </source>
</evidence>
<comment type="function">
    <text evidence="1 6">Removes the N-terminal methionine from nascent proteins. The N-terminal methionine is often cleaved when the second residue in the primary sequence is small and uncharged (Met-Ala-, Cys, Gly, Pro, Ser, Thr, or Val). Requires deformylation of the N(alpha)-formylated initiator methionine before it can be hydrolyzed.</text>
</comment>
<keyword evidence="4 6" id="KW-0479">Metal-binding</keyword>
<gene>
    <name evidence="6 9" type="primary">map</name>
    <name evidence="9" type="ORF">IAC77_00485</name>
</gene>
<proteinExistence type="inferred from homology"/>
<dbReference type="EC" id="3.4.11.18" evidence="6 7"/>
<feature type="binding site" evidence="6">
    <location>
        <position position="177"/>
    </location>
    <ligand>
        <name>substrate</name>
    </ligand>
</feature>
<dbReference type="HAMAP" id="MF_01974">
    <property type="entry name" value="MetAP_1"/>
    <property type="match status" value="1"/>
</dbReference>
<dbReference type="SUPFAM" id="SSF55920">
    <property type="entry name" value="Creatinase/aminopeptidase"/>
    <property type="match status" value="1"/>
</dbReference>
<dbReference type="InterPro" id="IPR036005">
    <property type="entry name" value="Creatinase/aminopeptidase-like"/>
</dbReference>
<keyword evidence="3 6" id="KW-0645">Protease</keyword>
<feature type="domain" description="Peptidase M24" evidence="8">
    <location>
        <begin position="13"/>
        <end position="242"/>
    </location>
</feature>
<name>A0A940IBZ4_9PROT</name>
<dbReference type="InterPro" id="IPR000994">
    <property type="entry name" value="Pept_M24"/>
</dbReference>
<sequence>MLSSVYAPKDFKRLRVVGDLVARCFDYITPHIQAGISTGEIDRLVAEFLRANGARSSDLGYQGYPKSICTSVNDVIVHGIPSDEVILKDGDIVNVDLTAEYKGFHGDASRMFMIGNVSPRARELVQTCQDALNSAIAVCGPGVPLSEIGKTIEAVVKPHGFSISRDFVGHGIGKVMHDDPQIFHFYDKMWDKVKMVPGLVFTIEPMINTGRPECKIDADGWTARTVDGGLSAQWEHTLGITEDGVIIFTEKMDA</sequence>
<dbReference type="InterPro" id="IPR002467">
    <property type="entry name" value="Pept_M24A_MAP1"/>
</dbReference>
<evidence type="ECO:0000256" key="5">
    <source>
        <dbReference type="ARBA" id="ARBA00022801"/>
    </source>
</evidence>
<accession>A0A940IBZ4</accession>
<comment type="caution">
    <text evidence="9">The sequence shown here is derived from an EMBL/GenBank/DDBJ whole genome shotgun (WGS) entry which is preliminary data.</text>
</comment>
<feature type="binding site" evidence="6">
    <location>
        <position position="78"/>
    </location>
    <ligand>
        <name>substrate</name>
    </ligand>
</feature>
<evidence type="ECO:0000313" key="10">
    <source>
        <dbReference type="Proteomes" id="UP000721442"/>
    </source>
</evidence>
<dbReference type="EMBL" id="JADINE010000006">
    <property type="protein sequence ID" value="MBO8406923.1"/>
    <property type="molecule type" value="Genomic_DNA"/>
</dbReference>
<dbReference type="Gene3D" id="3.90.230.10">
    <property type="entry name" value="Creatinase/methionine aminopeptidase superfamily"/>
    <property type="match status" value="1"/>
</dbReference>
<dbReference type="GO" id="GO:0070006">
    <property type="term" value="F:metalloaminopeptidase activity"/>
    <property type="evidence" value="ECO:0007669"/>
    <property type="project" value="UniProtKB-UniRule"/>
</dbReference>
<feature type="binding site" evidence="6">
    <location>
        <position position="107"/>
    </location>
    <ligand>
        <name>a divalent metal cation</name>
        <dbReference type="ChEBI" id="CHEBI:60240"/>
        <label>2</label>
        <note>catalytic</note>
    </ligand>
</feature>
<keyword evidence="2 6" id="KW-0031">Aminopeptidase</keyword>
<feature type="binding site" evidence="6">
    <location>
        <position position="235"/>
    </location>
    <ligand>
        <name>a divalent metal cation</name>
        <dbReference type="ChEBI" id="CHEBI:60240"/>
        <label>2</label>
        <note>catalytic</note>
    </ligand>
</feature>
<comment type="catalytic activity">
    <reaction evidence="6 7">
        <text>Release of N-terminal amino acids, preferentially methionine, from peptides and arylamides.</text>
        <dbReference type="EC" id="3.4.11.18"/>
    </reaction>
</comment>
<dbReference type="PROSITE" id="PS00680">
    <property type="entry name" value="MAP_1"/>
    <property type="match status" value="1"/>
</dbReference>
<dbReference type="Pfam" id="PF00557">
    <property type="entry name" value="Peptidase_M24"/>
    <property type="match status" value="1"/>
</dbReference>
<dbReference type="GO" id="GO:0004239">
    <property type="term" value="F:initiator methionyl aminopeptidase activity"/>
    <property type="evidence" value="ECO:0007669"/>
    <property type="project" value="UniProtKB-UniRule"/>
</dbReference>
<dbReference type="GO" id="GO:0046872">
    <property type="term" value="F:metal ion binding"/>
    <property type="evidence" value="ECO:0007669"/>
    <property type="project" value="UniProtKB-UniRule"/>
</dbReference>
<reference evidence="9" key="1">
    <citation type="submission" date="2020-10" db="EMBL/GenBank/DDBJ databases">
        <authorList>
            <person name="Gilroy R."/>
        </authorList>
    </citation>
    <scope>NUCLEOTIDE SEQUENCE</scope>
    <source>
        <strain evidence="9">B1-16210</strain>
    </source>
</reference>
<dbReference type="GO" id="GO:0005829">
    <property type="term" value="C:cytosol"/>
    <property type="evidence" value="ECO:0007669"/>
    <property type="project" value="TreeGrafter"/>
</dbReference>
<dbReference type="PANTHER" id="PTHR43330">
    <property type="entry name" value="METHIONINE AMINOPEPTIDASE"/>
    <property type="match status" value="1"/>
</dbReference>
<organism evidence="9 10">
    <name type="scientific">Candidatus Enterousia excrementavium</name>
    <dbReference type="NCBI Taxonomy" id="2840789"/>
    <lineage>
        <taxon>Bacteria</taxon>
        <taxon>Pseudomonadati</taxon>
        <taxon>Pseudomonadota</taxon>
        <taxon>Alphaproteobacteria</taxon>
        <taxon>Candidatus Enterousia</taxon>
    </lineage>
</organism>
<dbReference type="PANTHER" id="PTHR43330:SF27">
    <property type="entry name" value="METHIONINE AMINOPEPTIDASE"/>
    <property type="match status" value="1"/>
</dbReference>
<comment type="subunit">
    <text evidence="6">Monomer.</text>
</comment>
<evidence type="ECO:0000313" key="9">
    <source>
        <dbReference type="EMBL" id="MBO8406923.1"/>
    </source>
</evidence>
<keyword evidence="5 6" id="KW-0378">Hydrolase</keyword>
<feature type="binding site" evidence="6">
    <location>
        <position position="96"/>
    </location>
    <ligand>
        <name>a divalent metal cation</name>
        <dbReference type="ChEBI" id="CHEBI:60240"/>
        <label>1</label>
    </ligand>
</feature>
<evidence type="ECO:0000256" key="7">
    <source>
        <dbReference type="RuleBase" id="RU003653"/>
    </source>
</evidence>
<dbReference type="NCBIfam" id="TIGR00500">
    <property type="entry name" value="met_pdase_I"/>
    <property type="match status" value="1"/>
</dbReference>
<comment type="cofactor">
    <cofactor evidence="6">
        <name>Co(2+)</name>
        <dbReference type="ChEBI" id="CHEBI:48828"/>
    </cofactor>
    <cofactor evidence="6">
        <name>Zn(2+)</name>
        <dbReference type="ChEBI" id="CHEBI:29105"/>
    </cofactor>
    <cofactor evidence="6">
        <name>Mn(2+)</name>
        <dbReference type="ChEBI" id="CHEBI:29035"/>
    </cofactor>
    <cofactor evidence="6">
        <name>Fe(2+)</name>
        <dbReference type="ChEBI" id="CHEBI:29033"/>
    </cofactor>
    <text evidence="6">Binds 2 divalent metal cations per subunit. Has a high-affinity and a low affinity metal-binding site. The true nature of the physiological cofactor is under debate. The enzyme is active with cobalt, zinc, manganese or divalent iron ions. Most likely, methionine aminopeptidases function as mononuclear Fe(2+)-metalloproteases under physiological conditions, and the catalytically relevant metal-binding site has been assigned to the histidine-containing high-affinity site.</text>
</comment>
<protein>
    <recommendedName>
        <fullName evidence="6 7">Methionine aminopeptidase</fullName>
        <shortName evidence="6">MAP</shortName>
        <shortName evidence="6">MetAP</shortName>
        <ecNumber evidence="6 7">3.4.11.18</ecNumber>
    </recommendedName>
    <alternativeName>
        <fullName evidence="6">Peptidase M</fullName>
    </alternativeName>
</protein>
<dbReference type="AlphaFoldDB" id="A0A940IBZ4"/>
<dbReference type="InterPro" id="IPR001714">
    <property type="entry name" value="Pept_M24_MAP"/>
</dbReference>
<feature type="binding site" evidence="6">
    <location>
        <position position="204"/>
    </location>
    <ligand>
        <name>a divalent metal cation</name>
        <dbReference type="ChEBI" id="CHEBI:60240"/>
        <label>2</label>
        <note>catalytic</note>
    </ligand>
</feature>
<dbReference type="CDD" id="cd01086">
    <property type="entry name" value="MetAP1"/>
    <property type="match status" value="1"/>
</dbReference>
<evidence type="ECO:0000256" key="3">
    <source>
        <dbReference type="ARBA" id="ARBA00022670"/>
    </source>
</evidence>
<feature type="binding site" evidence="6">
    <location>
        <position position="170"/>
    </location>
    <ligand>
        <name>a divalent metal cation</name>
        <dbReference type="ChEBI" id="CHEBI:60240"/>
        <label>2</label>
        <note>catalytic</note>
    </ligand>
</feature>
<evidence type="ECO:0000256" key="2">
    <source>
        <dbReference type="ARBA" id="ARBA00022438"/>
    </source>
</evidence>
<evidence type="ECO:0000259" key="8">
    <source>
        <dbReference type="Pfam" id="PF00557"/>
    </source>
</evidence>
<dbReference type="GO" id="GO:0006508">
    <property type="term" value="P:proteolysis"/>
    <property type="evidence" value="ECO:0007669"/>
    <property type="project" value="UniProtKB-KW"/>
</dbReference>
<evidence type="ECO:0000256" key="4">
    <source>
        <dbReference type="ARBA" id="ARBA00022723"/>
    </source>
</evidence>
<feature type="binding site" evidence="6">
    <location>
        <position position="107"/>
    </location>
    <ligand>
        <name>a divalent metal cation</name>
        <dbReference type="ChEBI" id="CHEBI:60240"/>
        <label>1</label>
    </ligand>
</feature>
<dbReference type="PRINTS" id="PR00599">
    <property type="entry name" value="MAPEPTIDASE"/>
</dbReference>
<dbReference type="Proteomes" id="UP000721442">
    <property type="component" value="Unassembled WGS sequence"/>
</dbReference>
<evidence type="ECO:0000256" key="6">
    <source>
        <dbReference type="HAMAP-Rule" id="MF_01974"/>
    </source>
</evidence>